<evidence type="ECO:0000256" key="1">
    <source>
        <dbReference type="SAM" id="MobiDB-lite"/>
    </source>
</evidence>
<reference evidence="2" key="1">
    <citation type="submission" date="2019-10" db="EMBL/GenBank/DDBJ databases">
        <authorList>
            <person name="Soares A.E.R."/>
            <person name="Aleixo A."/>
            <person name="Schneider P."/>
            <person name="Miyaki C.Y."/>
            <person name="Schneider M.P."/>
            <person name="Mello C."/>
            <person name="Vasconcelos A.T.R."/>
        </authorList>
    </citation>
    <scope>NUCLEOTIDE SEQUENCE</scope>
    <source>
        <tissue evidence="2">Muscle</tissue>
    </source>
</reference>
<accession>A0ABQ9CRE2</accession>
<evidence type="ECO:0000313" key="2">
    <source>
        <dbReference type="EMBL" id="KAJ7407695.1"/>
    </source>
</evidence>
<gene>
    <name evidence="2" type="ORF">WISP_125173</name>
</gene>
<evidence type="ECO:0000313" key="3">
    <source>
        <dbReference type="Proteomes" id="UP001145742"/>
    </source>
</evidence>
<proteinExistence type="predicted"/>
<feature type="region of interest" description="Disordered" evidence="1">
    <location>
        <begin position="48"/>
        <end position="75"/>
    </location>
</feature>
<feature type="compositionally biased region" description="Low complexity" evidence="1">
    <location>
        <begin position="51"/>
        <end position="60"/>
    </location>
</feature>
<feature type="compositionally biased region" description="Acidic residues" evidence="1">
    <location>
        <begin position="61"/>
        <end position="70"/>
    </location>
</feature>
<comment type="caution">
    <text evidence="2">The sequence shown here is derived from an EMBL/GenBank/DDBJ whole genome shotgun (WGS) entry which is preliminary data.</text>
</comment>
<organism evidence="2 3">
    <name type="scientific">Willisornis vidua</name>
    <name type="common">Xingu scale-backed antbird</name>
    <dbReference type="NCBI Taxonomy" id="1566151"/>
    <lineage>
        <taxon>Eukaryota</taxon>
        <taxon>Metazoa</taxon>
        <taxon>Chordata</taxon>
        <taxon>Craniata</taxon>
        <taxon>Vertebrata</taxon>
        <taxon>Euteleostomi</taxon>
        <taxon>Archelosauria</taxon>
        <taxon>Archosauria</taxon>
        <taxon>Dinosauria</taxon>
        <taxon>Saurischia</taxon>
        <taxon>Theropoda</taxon>
        <taxon>Coelurosauria</taxon>
        <taxon>Aves</taxon>
        <taxon>Neognathae</taxon>
        <taxon>Neoaves</taxon>
        <taxon>Telluraves</taxon>
        <taxon>Australaves</taxon>
        <taxon>Passeriformes</taxon>
        <taxon>Thamnophilidae</taxon>
        <taxon>Willisornis</taxon>
    </lineage>
</organism>
<sequence length="106" mass="12473">MKQRSREQTGLTQDSMLLSACQHWCFWGSAKILILFEIYWLPRQKISGYDSRSQGETSSSSEEEREEEENEWHGTPSWSMEWICQQVTPTSMTEKVLSFFLSHMTN</sequence>
<dbReference type="Proteomes" id="UP001145742">
    <property type="component" value="Unassembled WGS sequence"/>
</dbReference>
<keyword evidence="3" id="KW-1185">Reference proteome</keyword>
<name>A0ABQ9CRE2_9PASS</name>
<dbReference type="EMBL" id="WHWB01034584">
    <property type="protein sequence ID" value="KAJ7407695.1"/>
    <property type="molecule type" value="Genomic_DNA"/>
</dbReference>
<protein>
    <submittedName>
        <fullName evidence="2">Uncharacterized protein</fullName>
    </submittedName>
</protein>